<dbReference type="InterPro" id="IPR025101">
    <property type="entry name" value="DUF4012"/>
</dbReference>
<name>A0A2T7WRW5_MICTE</name>
<dbReference type="AlphaFoldDB" id="A0A2T7WRW5"/>
<dbReference type="Proteomes" id="UP000244649">
    <property type="component" value="Unassembled WGS sequence"/>
</dbReference>
<protein>
    <submittedName>
        <fullName evidence="2">Peptide synthetase</fullName>
    </submittedName>
</protein>
<feature type="transmembrane region" description="Helical" evidence="1">
    <location>
        <begin position="17"/>
        <end position="38"/>
    </location>
</feature>
<dbReference type="RefSeq" id="WP_116536917.1">
    <property type="nucleotide sequence ID" value="NZ_QDFT01000008.1"/>
</dbReference>
<comment type="caution">
    <text evidence="2">The sequence shown here is derived from an EMBL/GenBank/DDBJ whole genome shotgun (WGS) entry which is preliminary data.</text>
</comment>
<evidence type="ECO:0000313" key="3">
    <source>
        <dbReference type="Proteomes" id="UP000244649"/>
    </source>
</evidence>
<evidence type="ECO:0000256" key="1">
    <source>
        <dbReference type="SAM" id="Phobius"/>
    </source>
</evidence>
<dbReference type="Pfam" id="PF13196">
    <property type="entry name" value="DUF4012"/>
    <property type="match status" value="1"/>
</dbReference>
<organism evidence="2 3">
    <name type="scientific">Microbacterium testaceum</name>
    <name type="common">Aureobacterium testaceum</name>
    <name type="synonym">Brevibacterium testaceum</name>
    <dbReference type="NCBI Taxonomy" id="2033"/>
    <lineage>
        <taxon>Bacteria</taxon>
        <taxon>Bacillati</taxon>
        <taxon>Actinomycetota</taxon>
        <taxon>Actinomycetes</taxon>
        <taxon>Micrococcales</taxon>
        <taxon>Microbacteriaceae</taxon>
        <taxon>Microbacterium</taxon>
    </lineage>
</organism>
<accession>A0A2T7WRW5</accession>
<proteinExistence type="predicted"/>
<evidence type="ECO:0000313" key="2">
    <source>
        <dbReference type="EMBL" id="PVE76957.1"/>
    </source>
</evidence>
<gene>
    <name evidence="2" type="ORF">DC432_04930</name>
</gene>
<dbReference type="EMBL" id="QDFT01000008">
    <property type="protein sequence ID" value="PVE76957.1"/>
    <property type="molecule type" value="Genomic_DNA"/>
</dbReference>
<sequence length="594" mass="61296">MIDWASPGRRPRRLRAVLVWAVYLALAAGALVAVWIGVRGALAVDHLRSAQSTVTAAAQAADDPAAAVAMFAPAGADTGSARALTSDPLWRLAESVPWVGPQLRAIERTAAATDDAVTKGLAPLAAIAGDLAPEALQPAGGVIDVARLASAHPAAAGAAGALRRSADEVRGIDPAPLLGRLSDTLSHAADVLDAAADRADALGRATALVPQMLGADGPRSTLVLFQNNAEWRSLGGVVGAVAQIDADGGRIALSAQGSSGDFAQLSAEPVAPLPADVQGLYDTRPARYVQNVTQVPDFAVGAPLAREMWRRVHGSDVDAVVAVDPVTLSYVLRATGPVRLPSGDELTADSAIPLLLHDVYARYADPDAQDDFFRSASVAVFQAVTEGRAEPAALIDALARASSERRLLIWNADAETQSILDGTPLQGSLPVSDSTRSTVAVYLNDGTGSKMDYYLHPRVETAWCSARTASVHVELRSDAPDPAQLPPYVTGAGVYGVTPGNALTGVYLYLPPGASVLDQRTSGDAPVTSGFAGGSHDGRPVVKWSVEIPPGALVSLDLEVALPSTPILDAVMTPTRDPGEVAAVGTCRFAGVVD</sequence>
<reference evidence="2 3" key="1">
    <citation type="submission" date="2018-04" db="EMBL/GenBank/DDBJ databases">
        <authorList>
            <person name="Go L.Y."/>
            <person name="Mitchell J.A."/>
        </authorList>
    </citation>
    <scope>NUCLEOTIDE SEQUENCE [LARGE SCALE GENOMIC DNA]</scope>
    <source>
        <strain evidence="2 3">TPD7010</strain>
    </source>
</reference>
<keyword evidence="1" id="KW-0812">Transmembrane</keyword>
<keyword evidence="1" id="KW-0472">Membrane</keyword>
<keyword evidence="1" id="KW-1133">Transmembrane helix</keyword>